<dbReference type="InterPro" id="IPR042102">
    <property type="entry name" value="RNA_pol_Rpb1_3_sf"/>
</dbReference>
<dbReference type="SMART" id="SM00663">
    <property type="entry name" value="RPOLA_N"/>
    <property type="match status" value="1"/>
</dbReference>
<evidence type="ECO:0000256" key="6">
    <source>
        <dbReference type="RuleBase" id="RU004279"/>
    </source>
</evidence>
<dbReference type="FunCoup" id="A0A1D3CZ34">
    <property type="interactions" value="21"/>
</dbReference>
<evidence type="ECO:0000313" key="10">
    <source>
        <dbReference type="Proteomes" id="UP000095192"/>
    </source>
</evidence>
<dbReference type="GO" id="GO:0005736">
    <property type="term" value="C:RNA polymerase I complex"/>
    <property type="evidence" value="ECO:0007669"/>
    <property type="project" value="TreeGrafter"/>
</dbReference>
<dbReference type="InterPro" id="IPR007066">
    <property type="entry name" value="RNA_pol_Rpb1_3"/>
</dbReference>
<dbReference type="Pfam" id="PF05000">
    <property type="entry name" value="RNA_pol_Rpb1_4"/>
    <property type="match status" value="1"/>
</dbReference>
<dbReference type="InterPro" id="IPR044893">
    <property type="entry name" value="RNA_pol_Rpb1_clamp_domain"/>
</dbReference>
<evidence type="ECO:0000256" key="1">
    <source>
        <dbReference type="ARBA" id="ARBA00006460"/>
    </source>
</evidence>
<protein>
    <recommendedName>
        <fullName evidence="6">DNA-directed RNA polymerase subunit</fullName>
        <ecNumber evidence="6">2.7.7.6</ecNumber>
    </recommendedName>
</protein>
<dbReference type="InParanoid" id="A0A1D3CZ34"/>
<name>A0A1D3CZ34_9EIME</name>
<evidence type="ECO:0000256" key="7">
    <source>
        <dbReference type="SAM" id="MobiDB-lite"/>
    </source>
</evidence>
<feature type="compositionally biased region" description="Acidic residues" evidence="7">
    <location>
        <begin position="1856"/>
        <end position="1869"/>
    </location>
</feature>
<dbReference type="VEuPathDB" id="ToxoDB:cyc_03119"/>
<dbReference type="Gene3D" id="6.10.250.2940">
    <property type="match status" value="1"/>
</dbReference>
<dbReference type="Gene3D" id="2.40.40.20">
    <property type="match status" value="1"/>
</dbReference>
<dbReference type="Pfam" id="PF04998">
    <property type="entry name" value="RNA_pol_Rpb1_5"/>
    <property type="match status" value="1"/>
</dbReference>
<dbReference type="Gene3D" id="3.30.1490.180">
    <property type="entry name" value="RNA polymerase ii"/>
    <property type="match status" value="1"/>
</dbReference>
<dbReference type="PANTHER" id="PTHR19376:SF11">
    <property type="entry name" value="DNA-DIRECTED RNA POLYMERASE I SUBUNIT RPA1"/>
    <property type="match status" value="1"/>
</dbReference>
<dbReference type="Gene3D" id="6.20.50.80">
    <property type="match status" value="1"/>
</dbReference>
<dbReference type="Pfam" id="PF04983">
    <property type="entry name" value="RNA_pol_Rpb1_3"/>
    <property type="match status" value="1"/>
</dbReference>
<dbReference type="EMBL" id="JROU02001456">
    <property type="protein sequence ID" value="OEH76453.1"/>
    <property type="molecule type" value="Genomic_DNA"/>
</dbReference>
<dbReference type="PANTHER" id="PTHR19376">
    <property type="entry name" value="DNA-DIRECTED RNA POLYMERASE"/>
    <property type="match status" value="1"/>
</dbReference>
<feature type="domain" description="RNA polymerase N-terminal" evidence="8">
    <location>
        <begin position="408"/>
        <end position="703"/>
    </location>
</feature>
<comment type="similarity">
    <text evidence="1 6">Belongs to the RNA polymerase beta' chain family.</text>
</comment>
<dbReference type="InterPro" id="IPR038120">
    <property type="entry name" value="Rpb1_funnel_sf"/>
</dbReference>
<dbReference type="Gene3D" id="4.10.860.120">
    <property type="entry name" value="RNA polymerase II, clamp domain"/>
    <property type="match status" value="1"/>
</dbReference>
<dbReference type="VEuPathDB" id="ToxoDB:LOC34621753"/>
<gene>
    <name evidence="9" type="ORF">cyc_03119</name>
</gene>
<feature type="region of interest" description="Disordered" evidence="7">
    <location>
        <begin position="1787"/>
        <end position="1947"/>
    </location>
</feature>
<comment type="caution">
    <text evidence="9">The sequence shown here is derived from an EMBL/GenBank/DDBJ whole genome shotgun (WGS) entry which is preliminary data.</text>
</comment>
<evidence type="ECO:0000313" key="9">
    <source>
        <dbReference type="EMBL" id="OEH76453.1"/>
    </source>
</evidence>
<dbReference type="InterPro" id="IPR045867">
    <property type="entry name" value="DNA-dir_RpoC_beta_prime"/>
</dbReference>
<feature type="compositionally biased region" description="Acidic residues" evidence="7">
    <location>
        <begin position="1876"/>
        <end position="1908"/>
    </location>
</feature>
<dbReference type="InterPro" id="IPR006592">
    <property type="entry name" value="RNA_pol_N"/>
</dbReference>
<keyword evidence="4 6" id="KW-0548">Nucleotidyltransferase</keyword>
<keyword evidence="10" id="KW-1185">Reference proteome</keyword>
<evidence type="ECO:0000256" key="4">
    <source>
        <dbReference type="ARBA" id="ARBA00022695"/>
    </source>
</evidence>
<reference evidence="9 10" key="1">
    <citation type="journal article" date="2016" name="BMC Genomics">
        <title>Comparative genomics reveals Cyclospora cayetanensis possesses coccidia-like metabolism and invasion components but unique surface antigens.</title>
        <authorList>
            <person name="Liu S."/>
            <person name="Wang L."/>
            <person name="Zheng H."/>
            <person name="Xu Z."/>
            <person name="Roellig D.M."/>
            <person name="Li N."/>
            <person name="Frace M.A."/>
            <person name="Tang K."/>
            <person name="Arrowood M.J."/>
            <person name="Moss D.M."/>
            <person name="Zhang L."/>
            <person name="Feng Y."/>
            <person name="Xiao L."/>
        </authorList>
    </citation>
    <scope>NUCLEOTIDE SEQUENCE [LARGE SCALE GENOMIC DNA]</scope>
    <source>
        <strain evidence="9 10">CHN_HEN01</strain>
    </source>
</reference>
<proteinExistence type="inferred from homology"/>
<dbReference type="InterPro" id="IPR007080">
    <property type="entry name" value="RNA_pol_Rpb1_1"/>
</dbReference>
<comment type="function">
    <text evidence="6">DNA-dependent RNA polymerase catalyzes the transcription of DNA into RNA using the four ribonucleoside triphosphates as substrates.</text>
</comment>
<dbReference type="VEuPathDB" id="ToxoDB:LOC34619869"/>
<dbReference type="Pfam" id="PF04997">
    <property type="entry name" value="RNA_pol_Rpb1_1"/>
    <property type="match status" value="1"/>
</dbReference>
<dbReference type="Proteomes" id="UP000095192">
    <property type="component" value="Unassembled WGS sequence"/>
</dbReference>
<evidence type="ECO:0000259" key="8">
    <source>
        <dbReference type="SMART" id="SM00663"/>
    </source>
</evidence>
<keyword evidence="2 6" id="KW-0240">DNA-directed RNA polymerase</keyword>
<feature type="compositionally biased region" description="Basic and acidic residues" evidence="7">
    <location>
        <begin position="1918"/>
        <end position="1934"/>
    </location>
</feature>
<dbReference type="GO" id="GO:0003677">
    <property type="term" value="F:DNA binding"/>
    <property type="evidence" value="ECO:0007669"/>
    <property type="project" value="InterPro"/>
</dbReference>
<evidence type="ECO:0000256" key="5">
    <source>
        <dbReference type="ARBA" id="ARBA00023163"/>
    </source>
</evidence>
<evidence type="ECO:0000256" key="3">
    <source>
        <dbReference type="ARBA" id="ARBA00022679"/>
    </source>
</evidence>
<dbReference type="SUPFAM" id="SSF64484">
    <property type="entry name" value="beta and beta-prime subunits of DNA dependent RNA-polymerase"/>
    <property type="match status" value="1"/>
</dbReference>
<evidence type="ECO:0000256" key="2">
    <source>
        <dbReference type="ARBA" id="ARBA00022478"/>
    </source>
</evidence>
<dbReference type="InterPro" id="IPR007083">
    <property type="entry name" value="RNA_pol_Rpb1_4"/>
</dbReference>
<dbReference type="GO" id="GO:0003899">
    <property type="term" value="F:DNA-directed RNA polymerase activity"/>
    <property type="evidence" value="ECO:0007669"/>
    <property type="project" value="UniProtKB-EC"/>
</dbReference>
<dbReference type="Pfam" id="PF00623">
    <property type="entry name" value="RNA_pol_Rpb1_2"/>
    <property type="match status" value="1"/>
</dbReference>
<keyword evidence="3 6" id="KW-0808">Transferase</keyword>
<accession>A0A1D3CZ34</accession>
<comment type="catalytic activity">
    <reaction evidence="6">
        <text>RNA(n) + a ribonucleoside 5'-triphosphate = RNA(n+1) + diphosphate</text>
        <dbReference type="Rhea" id="RHEA:21248"/>
        <dbReference type="Rhea" id="RHEA-COMP:14527"/>
        <dbReference type="Rhea" id="RHEA-COMP:17342"/>
        <dbReference type="ChEBI" id="CHEBI:33019"/>
        <dbReference type="ChEBI" id="CHEBI:61557"/>
        <dbReference type="ChEBI" id="CHEBI:140395"/>
        <dbReference type="EC" id="2.7.7.6"/>
    </reaction>
</comment>
<dbReference type="EC" id="2.7.7.6" evidence="6"/>
<dbReference type="InterPro" id="IPR000722">
    <property type="entry name" value="RNA_pol_asu"/>
</dbReference>
<dbReference type="Gene3D" id="1.10.132.30">
    <property type="match status" value="1"/>
</dbReference>
<keyword evidence="5 6" id="KW-0804">Transcription</keyword>
<dbReference type="GO" id="GO:0006351">
    <property type="term" value="P:DNA-templated transcription"/>
    <property type="evidence" value="ECO:0007669"/>
    <property type="project" value="InterPro"/>
</dbReference>
<dbReference type="InterPro" id="IPR007081">
    <property type="entry name" value="RNA_pol_Rpb1_5"/>
</dbReference>
<dbReference type="Gene3D" id="1.10.274.100">
    <property type="entry name" value="RNA polymerase Rpb1, domain 3"/>
    <property type="match status" value="1"/>
</dbReference>
<organism evidence="9 10">
    <name type="scientific">Cyclospora cayetanensis</name>
    <dbReference type="NCBI Taxonomy" id="88456"/>
    <lineage>
        <taxon>Eukaryota</taxon>
        <taxon>Sar</taxon>
        <taxon>Alveolata</taxon>
        <taxon>Apicomplexa</taxon>
        <taxon>Conoidasida</taxon>
        <taxon>Coccidia</taxon>
        <taxon>Eucoccidiorida</taxon>
        <taxon>Eimeriorina</taxon>
        <taxon>Eimeriidae</taxon>
        <taxon>Cyclospora</taxon>
    </lineage>
</organism>
<feature type="compositionally biased region" description="Basic and acidic residues" evidence="7">
    <location>
        <begin position="1829"/>
        <end position="1841"/>
    </location>
</feature>
<sequence length="2239" mass="242997">MADPNLVVSTHVTAARLELLDDEEIRKLSCCRIISTETFASQDGHGGGHSGGSNSSKSKWGVDAAAAAAAAAAELSAAVPGGLHDSRMGVFDGRETCGTCGGSGSCPGHLGHIELELPVLNPILISSLVKLLRGVCLECRRVRLSKQQKGLEVKRFQLLQLLLLQELERMDSAVARTTTNNNASGEAESSKRRAQILQIFAAVESEINARMQQQSAVAGAADTESRERFLLQHIARDFSGTGWHVAAWRQQRNRLLNLAAATGRCSHCGVANAVSVHLAPKASGVELRWPWHSALPYTTGGFFGSLFDGGARKESREDCEGVELSSEGADLKAGDTGGRVKPDEGCLKYSRTGKATGSVELHGFQLLPLVQMLFEREEDRVLLAYLFPMTFLRLSRRFIFGTVRLGPSVFFQQAVAVSANRFRPPTSGASRGFGGSARQLLHPRTQQLQDIVRLNEKLRQAAPPGIRQWMERKAGAIRQRMQGKRVNFAARTVLAPDGLLAANEVAVPLEFAMKLSVPEAVTAFNAAQLSMMVRNGPKRHPGALGLQDDRGNTYNLEFMSESARAAKAAELEAFASAGSSDGGVFRVYRHLLDGDVVLMNRQPSLHRLSLMAHFVKVARPLTPEYHFEKEFAERVFRINFVNCSSYNADFDGDEMNLHVPQDAVARAEACQILNADCQFTVPKNGDLVRGLIQDYCLAGALLTCRDTFFSVHEYQTLVYAGLERYLRSLGGGLRITLDRSKDLDKCFSISSSPTKGSLHGGASGESTVLGITHVDPAVLWPRKLWTGKQVITAILKTLVDGIARSRLKQNALSTAGKNSGASEAVRGYRGINLQSKSKTPGDAWGGAEDGDKEEATVVIRESELLQGVFDKNQFGCSSGGLLHCVYLLLGSRAASMLLQALGALFACFLKFRGATTSPADFVLRMEGMQQRQALIERVVGTGTFLQEHFVSRISTHLGCSADLAHQRLQQRLATASAAHAAVSGSRAAAGEQEASLESATLKAAATEAAAEAFKSCGGEGGLQRRKHALLQMAAAAAGGGVSGVPDECSAEVQGDAAAAATVLAEKLALTKFASPLLQQQLPRVARILQTQRLLPLYMQPVPCKGHGSKAFEAEGAGLSGEALKAPPPNVVVALPDGGSIEGSTRWLRPKLYHPSWLWRPHAQHQQSAAAAFASGTFESPARYVLQTASDAAAATAPNQRVLLAPSILTQERLSALMAQRFKGRLSELDELLDSFFQGSMGKVASQSTDIMRGRYFLYPFPRNGFAAMIKTGAKGSNVNYAMICVFLGQQSLEGRRVKPMSSGRSLPAFAPGDFGSLARGFVLSSFLTGLREEEFYFHCMAGREGLIDTAVKTAKSGYLQRSLMKSLEGLYLAYDGSVRDSDGSVLQFVYADDGRDATQAATLQNLQVFTENPYLLKWLNKPPRELQMYMHRKRQLKREHEKQQDSPDVKVQEEEAAMEKYLRAMESQPFNSPLSALGTTSYLFEKKLKDVVESACGDYAHMRRWFAESSSGARRHRKQKQQQCAADGIYRSGLPAEELETLLRVAFHKGCMQPGEAVGVIAAQSIGEPATQMTLNTFHLAGHGAANVTMGIPRLRELLQLGAKTKTPQIRIPIRRGTEHLNKTVAYAIATSNAATALRGFTTIRMQDFVHAVGVEANVYYQGPDSLMSFPEAKAFMTPSSSSSRLYWEYEVTIQLEALQHFCSVARQFNPDDLLLLVINKVAKKLMVASVAQYEWSEAPELQSDLQQLYRAFLLKDRNKSQWERRAAVKDILRAGRINCEAAAGGALDEEGSGGPSQGGSRNVAPGNSLEEDNSKGVWEANAGEDEGDGPRRKSKSVREADGEENDNDGSGGSDDSGEEEESEDDASEAEAGATEGEEGLEEEGEEQETTPDKDEEGSESSDSDEDAVTARNVKSGGDLKVKREDKEEIDGPRGKRVKKEKQEDAAYGSEFKAPPLLDLAEALRGKKYDKKLRMFVTDDKADAASPVPPVTPTPAPFEEDAIWSCGKTMKGVSPLDLESAAILHDLKVCRKTWRVVVKFGWPVDKCPYRLELLPLVKGLVEKVVLQEPRGVSDPRIVQGSGCVTGSPLEVHCSGTNLQWIHRLKETAVDHNRLNTNDVLAVLKFYGVEAARALFLKELSAVFSAYGIHVHSTHLGLVADFVTREGNITPFNRLGIQSSSSPFLQMAFETSFKFLTEACERAAVDTLQSPSAALIVGSPAAIGSQQSELLAVLPDFTDS</sequence>